<dbReference type="OrthoDB" id="8611321at2"/>
<gene>
    <name evidence="1" type="ORF">SAMN04487969_110103</name>
</gene>
<dbReference type="Proteomes" id="UP000183410">
    <property type="component" value="Unassembled WGS sequence"/>
</dbReference>
<reference evidence="2" key="1">
    <citation type="submission" date="2016-10" db="EMBL/GenBank/DDBJ databases">
        <authorList>
            <person name="Varghese N."/>
            <person name="Submissions S."/>
        </authorList>
    </citation>
    <scope>NUCLEOTIDE SEQUENCE [LARGE SCALE GENOMIC DNA]</scope>
    <source>
        <strain evidence="2">CGMCC 1.10223</strain>
    </source>
</reference>
<evidence type="ECO:0000313" key="1">
    <source>
        <dbReference type="EMBL" id="SFE97245.1"/>
    </source>
</evidence>
<dbReference type="AlphaFoldDB" id="A0A1I2EWK9"/>
<protein>
    <recommendedName>
        <fullName evidence="3">SMI1/KNR4 family protein</fullName>
    </recommendedName>
</protein>
<dbReference type="EMBL" id="FONN01000010">
    <property type="protein sequence ID" value="SFE97245.1"/>
    <property type="molecule type" value="Genomic_DNA"/>
</dbReference>
<organism evidence="1 2">
    <name type="scientific">Paenibacillus algorifonticola</name>
    <dbReference type="NCBI Taxonomy" id="684063"/>
    <lineage>
        <taxon>Bacteria</taxon>
        <taxon>Bacillati</taxon>
        <taxon>Bacillota</taxon>
        <taxon>Bacilli</taxon>
        <taxon>Bacillales</taxon>
        <taxon>Paenibacillaceae</taxon>
        <taxon>Paenibacillus</taxon>
    </lineage>
</organism>
<evidence type="ECO:0000313" key="2">
    <source>
        <dbReference type="Proteomes" id="UP000183410"/>
    </source>
</evidence>
<proteinExistence type="predicted"/>
<dbReference type="RefSeq" id="WP_052736773.1">
    <property type="nucleotide sequence ID" value="NZ_FONN01000010.1"/>
</dbReference>
<accession>A0A1I2EWK9</accession>
<name>A0A1I2EWK9_9BACL</name>
<dbReference type="SUPFAM" id="SSF160631">
    <property type="entry name" value="SMI1/KNR4-like"/>
    <property type="match status" value="1"/>
</dbReference>
<keyword evidence="2" id="KW-1185">Reference proteome</keyword>
<evidence type="ECO:0008006" key="3">
    <source>
        <dbReference type="Google" id="ProtNLM"/>
    </source>
</evidence>
<dbReference type="InterPro" id="IPR037883">
    <property type="entry name" value="Knr4/Smi1-like_sf"/>
</dbReference>
<sequence>MNDTLKNIINKVKERLESNPDSILTGQIRKGNPNPNVENSSEISVEYIEFLQECDGASFGEIDLFPSSELSKNQFYVETLKGGKETWLFVGLILYEPIVINKTNGDVYRFYRDIPTNMPQECFGSFNNFLMEYAFGKKYMDIAAVDRDNDWTILLAELGLL</sequence>